<dbReference type="CDD" id="cd06170">
    <property type="entry name" value="LuxR_C_like"/>
    <property type="match status" value="1"/>
</dbReference>
<evidence type="ECO:0000256" key="1">
    <source>
        <dbReference type="ARBA" id="ARBA00022553"/>
    </source>
</evidence>
<dbReference type="Proteomes" id="UP000306196">
    <property type="component" value="Unassembled WGS sequence"/>
</dbReference>
<dbReference type="GO" id="GO:0003677">
    <property type="term" value="F:DNA binding"/>
    <property type="evidence" value="ECO:0007669"/>
    <property type="project" value="UniProtKB-KW"/>
</dbReference>
<dbReference type="PROSITE" id="PS50110">
    <property type="entry name" value="RESPONSE_REGULATORY"/>
    <property type="match status" value="1"/>
</dbReference>
<dbReference type="InterPro" id="IPR039420">
    <property type="entry name" value="WalR-like"/>
</dbReference>
<gene>
    <name evidence="6" type="ORF">FEM03_10255</name>
</gene>
<dbReference type="InterPro" id="IPR016032">
    <property type="entry name" value="Sig_transdc_resp-reg_C-effctor"/>
</dbReference>
<name>A0A5R8KEE9_9BACT</name>
<accession>A0A5R8KEE9</accession>
<evidence type="ECO:0000259" key="4">
    <source>
        <dbReference type="PROSITE" id="PS50043"/>
    </source>
</evidence>
<evidence type="ECO:0000256" key="3">
    <source>
        <dbReference type="PROSITE-ProRule" id="PRU00169"/>
    </source>
</evidence>
<dbReference type="PRINTS" id="PR00038">
    <property type="entry name" value="HTHLUXR"/>
</dbReference>
<dbReference type="PROSITE" id="PS00622">
    <property type="entry name" value="HTH_LUXR_1"/>
    <property type="match status" value="1"/>
</dbReference>
<proteinExistence type="predicted"/>
<dbReference type="EMBL" id="VAUV01000007">
    <property type="protein sequence ID" value="TLD70686.1"/>
    <property type="molecule type" value="Genomic_DNA"/>
</dbReference>
<dbReference type="Gene3D" id="3.40.50.2300">
    <property type="match status" value="1"/>
</dbReference>
<organism evidence="6 7">
    <name type="scientific">Phragmitibacter flavus</name>
    <dbReference type="NCBI Taxonomy" id="2576071"/>
    <lineage>
        <taxon>Bacteria</taxon>
        <taxon>Pseudomonadati</taxon>
        <taxon>Verrucomicrobiota</taxon>
        <taxon>Verrucomicrobiia</taxon>
        <taxon>Verrucomicrobiales</taxon>
        <taxon>Verrucomicrobiaceae</taxon>
        <taxon>Phragmitibacter</taxon>
    </lineage>
</organism>
<dbReference type="RefSeq" id="WP_138086158.1">
    <property type="nucleotide sequence ID" value="NZ_VAUV01000007.1"/>
</dbReference>
<dbReference type="AlphaFoldDB" id="A0A5R8KEE9"/>
<feature type="domain" description="Response regulatory" evidence="5">
    <location>
        <begin position="6"/>
        <end position="122"/>
    </location>
</feature>
<evidence type="ECO:0000313" key="7">
    <source>
        <dbReference type="Proteomes" id="UP000306196"/>
    </source>
</evidence>
<dbReference type="SMART" id="SM00421">
    <property type="entry name" value="HTH_LUXR"/>
    <property type="match status" value="1"/>
</dbReference>
<evidence type="ECO:0000259" key="5">
    <source>
        <dbReference type="PROSITE" id="PS50110"/>
    </source>
</evidence>
<dbReference type="CDD" id="cd17535">
    <property type="entry name" value="REC_NarL-like"/>
    <property type="match status" value="1"/>
</dbReference>
<keyword evidence="1 3" id="KW-0597">Phosphoprotein</keyword>
<dbReference type="Pfam" id="PF00196">
    <property type="entry name" value="GerE"/>
    <property type="match status" value="1"/>
</dbReference>
<dbReference type="SUPFAM" id="SSF46894">
    <property type="entry name" value="C-terminal effector domain of the bipartite response regulators"/>
    <property type="match status" value="1"/>
</dbReference>
<dbReference type="PROSITE" id="PS50043">
    <property type="entry name" value="HTH_LUXR_2"/>
    <property type="match status" value="1"/>
</dbReference>
<dbReference type="SMART" id="SM00448">
    <property type="entry name" value="REC"/>
    <property type="match status" value="1"/>
</dbReference>
<dbReference type="PANTHER" id="PTHR43214">
    <property type="entry name" value="TWO-COMPONENT RESPONSE REGULATOR"/>
    <property type="match status" value="1"/>
</dbReference>
<protein>
    <submittedName>
        <fullName evidence="6">Response regulator transcription factor</fullName>
    </submittedName>
</protein>
<sequence length="207" mass="22431">MRAPLTVLIVDDHFVVRSGLGAALEVEDDIQVIGEAKRGDEALAAYQRWQPSVVLMDLQLPGLTGVQATAALVAHDVNARVLVYSTFVHEDDVQSALDAGASGFVQKSASRDELLKALRRVAAGGTYLPPELDQHLANLRLCAAVTSREREILELIAHGHANKQIAALFEISEDTVKRHVSHILEKLGAHDRAQATAEAIRRGIIKV</sequence>
<reference evidence="6 7" key="1">
    <citation type="submission" date="2019-05" db="EMBL/GenBank/DDBJ databases">
        <title>Verrucobacter flavum gen. nov., sp. nov. a new member of the family Verrucomicrobiaceae.</title>
        <authorList>
            <person name="Szuroczki S."/>
            <person name="Abbaszade G."/>
            <person name="Szabo A."/>
            <person name="Felfoldi T."/>
            <person name="Schumann P."/>
            <person name="Boka K."/>
            <person name="Keki Z."/>
            <person name="Toumi M."/>
            <person name="Toth E."/>
        </authorList>
    </citation>
    <scope>NUCLEOTIDE SEQUENCE [LARGE SCALE GENOMIC DNA]</scope>
    <source>
        <strain evidence="6 7">MG-N-17</strain>
    </source>
</reference>
<dbReference type="InterPro" id="IPR058245">
    <property type="entry name" value="NreC/VraR/RcsB-like_REC"/>
</dbReference>
<comment type="caution">
    <text evidence="6">The sequence shown here is derived from an EMBL/GenBank/DDBJ whole genome shotgun (WGS) entry which is preliminary data.</text>
</comment>
<feature type="domain" description="HTH luxR-type" evidence="4">
    <location>
        <begin position="138"/>
        <end position="203"/>
    </location>
</feature>
<dbReference type="OrthoDB" id="9796655at2"/>
<dbReference type="GO" id="GO:0006355">
    <property type="term" value="P:regulation of DNA-templated transcription"/>
    <property type="evidence" value="ECO:0007669"/>
    <property type="project" value="InterPro"/>
</dbReference>
<feature type="modified residue" description="4-aspartylphosphate" evidence="3">
    <location>
        <position position="57"/>
    </location>
</feature>
<dbReference type="InterPro" id="IPR001789">
    <property type="entry name" value="Sig_transdc_resp-reg_receiver"/>
</dbReference>
<evidence type="ECO:0000313" key="6">
    <source>
        <dbReference type="EMBL" id="TLD70686.1"/>
    </source>
</evidence>
<dbReference type="GO" id="GO:0000160">
    <property type="term" value="P:phosphorelay signal transduction system"/>
    <property type="evidence" value="ECO:0007669"/>
    <property type="project" value="InterPro"/>
</dbReference>
<keyword evidence="7" id="KW-1185">Reference proteome</keyword>
<keyword evidence="2" id="KW-0238">DNA-binding</keyword>
<dbReference type="SUPFAM" id="SSF52172">
    <property type="entry name" value="CheY-like"/>
    <property type="match status" value="1"/>
</dbReference>
<dbReference type="InterPro" id="IPR000792">
    <property type="entry name" value="Tscrpt_reg_LuxR_C"/>
</dbReference>
<evidence type="ECO:0000256" key="2">
    <source>
        <dbReference type="ARBA" id="ARBA00023125"/>
    </source>
</evidence>
<dbReference type="InterPro" id="IPR011006">
    <property type="entry name" value="CheY-like_superfamily"/>
</dbReference>
<dbReference type="Pfam" id="PF00072">
    <property type="entry name" value="Response_reg"/>
    <property type="match status" value="1"/>
</dbReference>